<evidence type="ECO:0000259" key="2">
    <source>
        <dbReference type="Pfam" id="PF00171"/>
    </source>
</evidence>
<evidence type="ECO:0000256" key="1">
    <source>
        <dbReference type="ARBA" id="ARBA00023002"/>
    </source>
</evidence>
<dbReference type="Gene3D" id="3.40.309.10">
    <property type="entry name" value="Aldehyde Dehydrogenase, Chain A, domain 2"/>
    <property type="match status" value="1"/>
</dbReference>
<feature type="non-terminal residue" evidence="3">
    <location>
        <position position="157"/>
    </location>
</feature>
<dbReference type="InterPro" id="IPR050740">
    <property type="entry name" value="Aldehyde_DH_Superfamily"/>
</dbReference>
<feature type="domain" description="Aldehyde dehydrogenase" evidence="2">
    <location>
        <begin position="2"/>
        <end position="156"/>
    </location>
</feature>
<dbReference type="PANTHER" id="PTHR43353:SF5">
    <property type="entry name" value="SUCCINATE-SEMIALDEHYDE DEHYDROGENASE, MITOCHONDRIAL"/>
    <property type="match status" value="1"/>
</dbReference>
<comment type="caution">
    <text evidence="3">The sequence shown here is derived from an EMBL/GenBank/DDBJ whole genome shotgun (WGS) entry which is preliminary data.</text>
</comment>
<feature type="non-terminal residue" evidence="3">
    <location>
        <position position="1"/>
    </location>
</feature>
<dbReference type="RefSeq" id="WP_003797580.1">
    <property type="nucleotide sequence ID" value="NZ_BAEG01000007.1"/>
</dbReference>
<sequence>EACTAANRFIVHESVADEFAEKFAAKMKEMTTARGTEPESKVGPLIDAKSRDKVHELVTDAVSAGATAVVGGAPVEGPGYFYQPTILKGVSEGTRILSEEIFGPVAPITTFSSEDDAVRLANNTEYGLVAYVFTKDLNRGIRMGERLETGMLGLNAG</sequence>
<evidence type="ECO:0000313" key="3">
    <source>
        <dbReference type="EMBL" id="GAB11982.1"/>
    </source>
</evidence>
<accession>H0QGN1</accession>
<dbReference type="InterPro" id="IPR015590">
    <property type="entry name" value="Aldehyde_DH_dom"/>
</dbReference>
<dbReference type="EMBL" id="BAEG01000007">
    <property type="protein sequence ID" value="GAB11982.1"/>
    <property type="molecule type" value="Genomic_DNA"/>
</dbReference>
<dbReference type="InterPro" id="IPR016161">
    <property type="entry name" value="Ald_DH/histidinol_DH"/>
</dbReference>
<dbReference type="STRING" id="1077972.ARGLB_007_00010"/>
<dbReference type="Proteomes" id="UP000003828">
    <property type="component" value="Unassembled WGS sequence"/>
</dbReference>
<dbReference type="Pfam" id="PF00171">
    <property type="entry name" value="Aldedh"/>
    <property type="match status" value="1"/>
</dbReference>
<dbReference type="GO" id="GO:0009450">
    <property type="term" value="P:gamma-aminobutyric acid catabolic process"/>
    <property type="evidence" value="ECO:0007669"/>
    <property type="project" value="TreeGrafter"/>
</dbReference>
<reference evidence="3 4" key="1">
    <citation type="submission" date="2011-12" db="EMBL/GenBank/DDBJ databases">
        <title>Whole genome shotgun sequence of Arthrobacter globiformis NBRC 12137.</title>
        <authorList>
            <person name="Miyazawa S."/>
            <person name="Hosoyama A."/>
            <person name="Tsuchikane K."/>
            <person name="Katsumata H."/>
            <person name="Yamazaki S."/>
            <person name="Fujita N."/>
        </authorList>
    </citation>
    <scope>NUCLEOTIDE SEQUENCE [LARGE SCALE GENOMIC DNA]</scope>
    <source>
        <strain evidence="3 4">NBRC 12137</strain>
    </source>
</reference>
<dbReference type="PANTHER" id="PTHR43353">
    <property type="entry name" value="SUCCINATE-SEMIALDEHYDE DEHYDROGENASE, MITOCHONDRIAL"/>
    <property type="match status" value="1"/>
</dbReference>
<keyword evidence="4" id="KW-1185">Reference proteome</keyword>
<dbReference type="InterPro" id="IPR016163">
    <property type="entry name" value="Ald_DH_C"/>
</dbReference>
<dbReference type="AlphaFoldDB" id="H0QGN1"/>
<organism evidence="3 4">
    <name type="scientific">Arthrobacter globiformis (strain ATCC 8010 / DSM 20124 / JCM 1332 / NBRC 12137 / NCIMB 8907 / NRRL B-2979 / 168)</name>
    <dbReference type="NCBI Taxonomy" id="1077972"/>
    <lineage>
        <taxon>Bacteria</taxon>
        <taxon>Bacillati</taxon>
        <taxon>Actinomycetota</taxon>
        <taxon>Actinomycetes</taxon>
        <taxon>Micrococcales</taxon>
        <taxon>Micrococcaceae</taxon>
        <taxon>Arthrobacter</taxon>
    </lineage>
</organism>
<gene>
    <name evidence="3" type="primary">gabD</name>
    <name evidence="3" type="ORF">ARGLB_007_00010</name>
</gene>
<dbReference type="GO" id="GO:0004777">
    <property type="term" value="F:succinate-semialdehyde dehydrogenase (NAD+) activity"/>
    <property type="evidence" value="ECO:0007669"/>
    <property type="project" value="TreeGrafter"/>
</dbReference>
<keyword evidence="1" id="KW-0560">Oxidoreductase</keyword>
<evidence type="ECO:0000313" key="4">
    <source>
        <dbReference type="Proteomes" id="UP000003828"/>
    </source>
</evidence>
<dbReference type="eggNOG" id="COG1012">
    <property type="taxonomic scope" value="Bacteria"/>
</dbReference>
<name>H0QGN1_ARTG1</name>
<dbReference type="OrthoDB" id="6882680at2"/>
<proteinExistence type="predicted"/>
<protein>
    <submittedName>
        <fullName evidence="3">Succinate-semialdehyde dehydrogenase</fullName>
    </submittedName>
</protein>
<dbReference type="SUPFAM" id="SSF53720">
    <property type="entry name" value="ALDH-like"/>
    <property type="match status" value="1"/>
</dbReference>